<proteinExistence type="predicted"/>
<sequence length="177" mass="19281">MAAGSSTTFDLVLEGACGIVDSAPLPLALAATWRRQPLSAQRRAPPAYPRALATCATSTFLPFVFPRSERPPPRNTLEYPAVTEEEIRAAASSSSQPHPVDPRSFNLELRLTLHTAPPPGRRRCNPALRLRQAIHGRFRLSIVPVSLINASCAATIGEDKWNCTSKKGRMIVIVQAF</sequence>
<dbReference type="InParanoid" id="A0A165GVB3"/>
<dbReference type="RefSeq" id="XP_018188194.1">
    <property type="nucleotide sequence ID" value="XM_018335066.1"/>
</dbReference>
<keyword evidence="2" id="KW-1185">Reference proteome</keyword>
<evidence type="ECO:0000313" key="1">
    <source>
        <dbReference type="EMBL" id="KZF22639.1"/>
    </source>
</evidence>
<dbReference type="Proteomes" id="UP000076632">
    <property type="component" value="Unassembled WGS sequence"/>
</dbReference>
<dbReference type="AlphaFoldDB" id="A0A165GVB3"/>
<reference evidence="1 2" key="1">
    <citation type="journal article" date="2016" name="Fungal Biol.">
        <title>The genome of Xylona heveae provides a window into fungal endophytism.</title>
        <authorList>
            <person name="Gazis R."/>
            <person name="Kuo A."/>
            <person name="Riley R."/>
            <person name="LaButti K."/>
            <person name="Lipzen A."/>
            <person name="Lin J."/>
            <person name="Amirebrahimi M."/>
            <person name="Hesse C.N."/>
            <person name="Spatafora J.W."/>
            <person name="Henrissat B."/>
            <person name="Hainaut M."/>
            <person name="Grigoriev I.V."/>
            <person name="Hibbett D.S."/>
        </authorList>
    </citation>
    <scope>NUCLEOTIDE SEQUENCE [LARGE SCALE GENOMIC DNA]</scope>
    <source>
        <strain evidence="1 2">TC161</strain>
    </source>
</reference>
<name>A0A165GVB3_XYLHT</name>
<accession>A0A165GVB3</accession>
<organism evidence="1 2">
    <name type="scientific">Xylona heveae (strain CBS 132557 / TC161)</name>
    <dbReference type="NCBI Taxonomy" id="1328760"/>
    <lineage>
        <taxon>Eukaryota</taxon>
        <taxon>Fungi</taxon>
        <taxon>Dikarya</taxon>
        <taxon>Ascomycota</taxon>
        <taxon>Pezizomycotina</taxon>
        <taxon>Xylonomycetes</taxon>
        <taxon>Xylonales</taxon>
        <taxon>Xylonaceae</taxon>
        <taxon>Xylona</taxon>
    </lineage>
</organism>
<evidence type="ECO:0000313" key="2">
    <source>
        <dbReference type="Proteomes" id="UP000076632"/>
    </source>
</evidence>
<dbReference type="GeneID" id="28900203"/>
<gene>
    <name evidence="1" type="ORF">L228DRAFT_268028</name>
</gene>
<protein>
    <submittedName>
        <fullName evidence="1">Uncharacterized protein</fullName>
    </submittedName>
</protein>
<dbReference type="EMBL" id="KV407458">
    <property type="protein sequence ID" value="KZF22639.1"/>
    <property type="molecule type" value="Genomic_DNA"/>
</dbReference>